<dbReference type="GO" id="GO:0032259">
    <property type="term" value="P:methylation"/>
    <property type="evidence" value="ECO:0007669"/>
    <property type="project" value="UniProtKB-KW"/>
</dbReference>
<reference evidence="2" key="1">
    <citation type="submission" date="2020-09" db="EMBL/GenBank/DDBJ databases">
        <title>Genome seq and assembly of Tianweitania sp.</title>
        <authorList>
            <person name="Chhetri G."/>
        </authorList>
    </citation>
    <scope>NUCLEOTIDE SEQUENCE</scope>
    <source>
        <strain evidence="2">Rool2</strain>
    </source>
</reference>
<protein>
    <submittedName>
        <fullName evidence="2">Class I SAM-dependent methyltransferase</fullName>
    </submittedName>
</protein>
<dbReference type="Pfam" id="PF13649">
    <property type="entry name" value="Methyltransf_25"/>
    <property type="match status" value="1"/>
</dbReference>
<name>A0A8J6PTP6_9HYPH</name>
<keyword evidence="3" id="KW-1185">Reference proteome</keyword>
<dbReference type="EMBL" id="JACVVX010000003">
    <property type="protein sequence ID" value="MBD0415304.1"/>
    <property type="molecule type" value="Genomic_DNA"/>
</dbReference>
<accession>A0A8J6PTP6</accession>
<dbReference type="RefSeq" id="WP_188164734.1">
    <property type="nucleotide sequence ID" value="NZ_JACVVX010000003.1"/>
</dbReference>
<dbReference type="CDD" id="cd02440">
    <property type="entry name" value="AdoMet_MTases"/>
    <property type="match status" value="1"/>
</dbReference>
<comment type="caution">
    <text evidence="2">The sequence shown here is derived from an EMBL/GenBank/DDBJ whole genome shotgun (WGS) entry which is preliminary data.</text>
</comment>
<evidence type="ECO:0000313" key="2">
    <source>
        <dbReference type="EMBL" id="MBD0415304.1"/>
    </source>
</evidence>
<dbReference type="SUPFAM" id="SSF53335">
    <property type="entry name" value="S-adenosyl-L-methionine-dependent methyltransferases"/>
    <property type="match status" value="1"/>
</dbReference>
<dbReference type="AlphaFoldDB" id="A0A8J6PTP6"/>
<sequence>MSGFDKDWLGLREPIDQAARSPMLISKLSRHLTAVKGPPALLDIGCGTGSTWRSLHEALPEDIDWRLLDYDPELLAEAERQIGAQQRVKFHRHDLNDIDGLPLQGVAVVTASAFFDLCSESFCRRFVARLRDVRCGLYAALTYDGHMQWSEPHPLDRTVVEDFNLHQRSDKGLGAALGPDATAMLRSLFGETGFRVEVAESPWLMGQGHAPMQEAFLRGFVRPLTEIGWLSTAEIEEWLSYRIDAIAKPGSSCVVGHLDLIALPD</sequence>
<dbReference type="GO" id="GO:0008168">
    <property type="term" value="F:methyltransferase activity"/>
    <property type="evidence" value="ECO:0007669"/>
    <property type="project" value="UniProtKB-KW"/>
</dbReference>
<keyword evidence="2" id="KW-0808">Transferase</keyword>
<dbReference type="Gene3D" id="3.40.50.150">
    <property type="entry name" value="Vaccinia Virus protein VP39"/>
    <property type="match status" value="1"/>
</dbReference>
<evidence type="ECO:0000313" key="3">
    <source>
        <dbReference type="Proteomes" id="UP000643405"/>
    </source>
</evidence>
<dbReference type="Proteomes" id="UP000643405">
    <property type="component" value="Unassembled WGS sequence"/>
</dbReference>
<evidence type="ECO:0000259" key="1">
    <source>
        <dbReference type="Pfam" id="PF13649"/>
    </source>
</evidence>
<feature type="domain" description="Methyltransferase" evidence="1">
    <location>
        <begin position="42"/>
        <end position="133"/>
    </location>
</feature>
<organism evidence="2 3">
    <name type="scientific">Oryzicola mucosus</name>
    <dbReference type="NCBI Taxonomy" id="2767425"/>
    <lineage>
        <taxon>Bacteria</taxon>
        <taxon>Pseudomonadati</taxon>
        <taxon>Pseudomonadota</taxon>
        <taxon>Alphaproteobacteria</taxon>
        <taxon>Hyphomicrobiales</taxon>
        <taxon>Phyllobacteriaceae</taxon>
        <taxon>Oryzicola</taxon>
    </lineage>
</organism>
<proteinExistence type="predicted"/>
<dbReference type="InterPro" id="IPR041698">
    <property type="entry name" value="Methyltransf_25"/>
</dbReference>
<keyword evidence="2" id="KW-0489">Methyltransferase</keyword>
<dbReference type="InterPro" id="IPR029063">
    <property type="entry name" value="SAM-dependent_MTases_sf"/>
</dbReference>
<gene>
    <name evidence="2" type="ORF">ICI42_11615</name>
</gene>